<dbReference type="AlphaFoldDB" id="A0AAE1DJK0"/>
<proteinExistence type="predicted"/>
<evidence type="ECO:0000313" key="1">
    <source>
        <dbReference type="EMBL" id="KAK3773099.1"/>
    </source>
</evidence>
<protein>
    <submittedName>
        <fullName evidence="1">Uncharacterized protein</fullName>
    </submittedName>
</protein>
<organism evidence="1 2">
    <name type="scientific">Elysia crispata</name>
    <name type="common">lettuce slug</name>
    <dbReference type="NCBI Taxonomy" id="231223"/>
    <lineage>
        <taxon>Eukaryota</taxon>
        <taxon>Metazoa</taxon>
        <taxon>Spiralia</taxon>
        <taxon>Lophotrochozoa</taxon>
        <taxon>Mollusca</taxon>
        <taxon>Gastropoda</taxon>
        <taxon>Heterobranchia</taxon>
        <taxon>Euthyneura</taxon>
        <taxon>Panpulmonata</taxon>
        <taxon>Sacoglossa</taxon>
        <taxon>Placobranchoidea</taxon>
        <taxon>Plakobranchidae</taxon>
        <taxon>Elysia</taxon>
    </lineage>
</organism>
<gene>
    <name evidence="1" type="ORF">RRG08_016203</name>
</gene>
<comment type="caution">
    <text evidence="1">The sequence shown here is derived from an EMBL/GenBank/DDBJ whole genome shotgun (WGS) entry which is preliminary data.</text>
</comment>
<accession>A0AAE1DJK0</accession>
<name>A0AAE1DJK0_9GAST</name>
<dbReference type="EMBL" id="JAWDGP010003560">
    <property type="protein sequence ID" value="KAK3773099.1"/>
    <property type="molecule type" value="Genomic_DNA"/>
</dbReference>
<dbReference type="Proteomes" id="UP001283361">
    <property type="component" value="Unassembled WGS sequence"/>
</dbReference>
<sequence length="153" mass="17066">MMFWPASSVISRAEDRSEGFHGLSFTLAPHTSKSSEGNDLPIRLKALSEYQQICEIAPRFETDPCGVQEPTTTELGVTRKAARDGFASGLGLLHLKPSWQWAIGPTETLSVVFESSLSCKLLAIIRDPKQGTYRDKAWDKGQVQRQRRDKTQS</sequence>
<keyword evidence="2" id="KW-1185">Reference proteome</keyword>
<evidence type="ECO:0000313" key="2">
    <source>
        <dbReference type="Proteomes" id="UP001283361"/>
    </source>
</evidence>
<reference evidence="1" key="1">
    <citation type="journal article" date="2023" name="G3 (Bethesda)">
        <title>A reference genome for the long-term kleptoplast-retaining sea slug Elysia crispata morphotype clarki.</title>
        <authorList>
            <person name="Eastman K.E."/>
            <person name="Pendleton A.L."/>
            <person name="Shaikh M.A."/>
            <person name="Suttiyut T."/>
            <person name="Ogas R."/>
            <person name="Tomko P."/>
            <person name="Gavelis G."/>
            <person name="Widhalm J.R."/>
            <person name="Wisecaver J.H."/>
        </authorList>
    </citation>
    <scope>NUCLEOTIDE SEQUENCE</scope>
    <source>
        <strain evidence="1">ECLA1</strain>
    </source>
</reference>